<sequence length="292" mass="32319">MRRLKNCVFFLVALLGLNGAAYASAGDVAGDVLETDIDTEFGGAAIPSFAIGGETLIAAEDLGAYGYHVYYDDQIRCLFVTFGEEPAVPLPVQTAPETDIGTVVGRYYESDIRVFINGVPVEGYALDGKMAVCVEDLGAAQEAGGVSPYGMQYCYDDVQRKLSFWNAFDKLPPKEEQKQAWVAERENDILSSDYDSWEGDGFELVRYSVHGTPHGTYDYYGLFWDNGLSIDLFEVFDAYGLRDTWGRVLVLPDTMELSGTQMFFSAADSLNDTTMNTRYVMDLKILAVRKAE</sequence>
<name>A0A9D1LVW0_9FIRM</name>
<proteinExistence type="predicted"/>
<dbReference type="EMBL" id="DVND01000159">
    <property type="protein sequence ID" value="HIU48927.1"/>
    <property type="molecule type" value="Genomic_DNA"/>
</dbReference>
<keyword evidence="1" id="KW-0732">Signal</keyword>
<comment type="caution">
    <text evidence="2">The sequence shown here is derived from an EMBL/GenBank/DDBJ whole genome shotgun (WGS) entry which is preliminary data.</text>
</comment>
<evidence type="ECO:0000313" key="3">
    <source>
        <dbReference type="Proteomes" id="UP000824111"/>
    </source>
</evidence>
<gene>
    <name evidence="2" type="ORF">IAB04_06150</name>
</gene>
<reference evidence="2" key="2">
    <citation type="journal article" date="2021" name="PeerJ">
        <title>Extensive microbial diversity within the chicken gut microbiome revealed by metagenomics and culture.</title>
        <authorList>
            <person name="Gilroy R."/>
            <person name="Ravi A."/>
            <person name="Getino M."/>
            <person name="Pursley I."/>
            <person name="Horton D.L."/>
            <person name="Alikhan N.F."/>
            <person name="Baker D."/>
            <person name="Gharbi K."/>
            <person name="Hall N."/>
            <person name="Watson M."/>
            <person name="Adriaenssens E.M."/>
            <person name="Foster-Nyarko E."/>
            <person name="Jarju S."/>
            <person name="Secka A."/>
            <person name="Antonio M."/>
            <person name="Oren A."/>
            <person name="Chaudhuri R.R."/>
            <person name="La Ragione R."/>
            <person name="Hildebrand F."/>
            <person name="Pallen M.J."/>
        </authorList>
    </citation>
    <scope>NUCLEOTIDE SEQUENCE</scope>
    <source>
        <strain evidence="2">ChiSjej4B22-9803</strain>
    </source>
</reference>
<feature type="chain" id="PRO_5039445289" evidence="1">
    <location>
        <begin position="26"/>
        <end position="292"/>
    </location>
</feature>
<evidence type="ECO:0000256" key="1">
    <source>
        <dbReference type="SAM" id="SignalP"/>
    </source>
</evidence>
<feature type="signal peptide" evidence="1">
    <location>
        <begin position="1"/>
        <end position="25"/>
    </location>
</feature>
<protein>
    <submittedName>
        <fullName evidence="2">Uncharacterized protein</fullName>
    </submittedName>
</protein>
<evidence type="ECO:0000313" key="2">
    <source>
        <dbReference type="EMBL" id="HIU48927.1"/>
    </source>
</evidence>
<dbReference type="AlphaFoldDB" id="A0A9D1LVW0"/>
<dbReference type="Proteomes" id="UP000824111">
    <property type="component" value="Unassembled WGS sequence"/>
</dbReference>
<reference evidence="2" key="1">
    <citation type="submission" date="2020-10" db="EMBL/GenBank/DDBJ databases">
        <authorList>
            <person name="Gilroy R."/>
        </authorList>
    </citation>
    <scope>NUCLEOTIDE SEQUENCE</scope>
    <source>
        <strain evidence="2">ChiSjej4B22-9803</strain>
    </source>
</reference>
<organism evidence="2 3">
    <name type="scientific">Candidatus Avimonoglobus intestinipullorum</name>
    <dbReference type="NCBI Taxonomy" id="2840699"/>
    <lineage>
        <taxon>Bacteria</taxon>
        <taxon>Bacillati</taxon>
        <taxon>Bacillota</taxon>
        <taxon>Clostridia</taxon>
        <taxon>Eubacteriales</taxon>
        <taxon>Candidatus Avimonoglobus</taxon>
    </lineage>
</organism>
<accession>A0A9D1LVW0</accession>